<dbReference type="OrthoDB" id="10253254at2759"/>
<dbReference type="Pfam" id="PF07717">
    <property type="entry name" value="OB_NTP_bind"/>
    <property type="match status" value="1"/>
</dbReference>
<protein>
    <recommendedName>
        <fullName evidence="1">DEAD-box helicase OB fold domain-containing protein</fullName>
    </recommendedName>
</protein>
<dbReference type="EMBL" id="KN837292">
    <property type="protein sequence ID" value="KIJ29016.1"/>
    <property type="molecule type" value="Genomic_DNA"/>
</dbReference>
<evidence type="ECO:0000313" key="3">
    <source>
        <dbReference type="Proteomes" id="UP000054279"/>
    </source>
</evidence>
<proteinExistence type="predicted"/>
<dbReference type="AlphaFoldDB" id="A0A0C9UUL3"/>
<name>A0A0C9UUL3_SPHS4</name>
<evidence type="ECO:0000313" key="2">
    <source>
        <dbReference type="EMBL" id="KIJ29016.1"/>
    </source>
</evidence>
<dbReference type="Proteomes" id="UP000054279">
    <property type="component" value="Unassembled WGS sequence"/>
</dbReference>
<organism evidence="2 3">
    <name type="scientific">Sphaerobolus stellatus (strain SS14)</name>
    <dbReference type="NCBI Taxonomy" id="990650"/>
    <lineage>
        <taxon>Eukaryota</taxon>
        <taxon>Fungi</taxon>
        <taxon>Dikarya</taxon>
        <taxon>Basidiomycota</taxon>
        <taxon>Agaricomycotina</taxon>
        <taxon>Agaricomycetes</taxon>
        <taxon>Phallomycetidae</taxon>
        <taxon>Geastrales</taxon>
        <taxon>Sphaerobolaceae</taxon>
        <taxon>Sphaerobolus</taxon>
    </lineage>
</organism>
<dbReference type="InterPro" id="IPR011709">
    <property type="entry name" value="DEAD-box_helicase_OB_fold"/>
</dbReference>
<dbReference type="HOGENOM" id="CLU_1856567_0_0_1"/>
<sequence length="138" mass="15636">MTYLNVIRSYNEIAEQETAARRKHWCRTHFVNERTVRETSDIFEQLKRVCNTMGIDLKVSAGDVAESILKSVLRGLYQNAALLHPDVKIHHSSSLSSRKAPCIFFEEFVFTTQTYVRGVSSIAVTAVAELPSYQIRAA</sequence>
<accession>A0A0C9UUL3</accession>
<keyword evidence="3" id="KW-1185">Reference proteome</keyword>
<gene>
    <name evidence="2" type="ORF">M422DRAFT_269627</name>
</gene>
<evidence type="ECO:0000259" key="1">
    <source>
        <dbReference type="Pfam" id="PF07717"/>
    </source>
</evidence>
<reference evidence="2 3" key="1">
    <citation type="submission" date="2014-06" db="EMBL/GenBank/DDBJ databases">
        <title>Evolutionary Origins and Diversification of the Mycorrhizal Mutualists.</title>
        <authorList>
            <consortium name="DOE Joint Genome Institute"/>
            <consortium name="Mycorrhizal Genomics Consortium"/>
            <person name="Kohler A."/>
            <person name="Kuo A."/>
            <person name="Nagy L.G."/>
            <person name="Floudas D."/>
            <person name="Copeland A."/>
            <person name="Barry K.W."/>
            <person name="Cichocki N."/>
            <person name="Veneault-Fourrey C."/>
            <person name="LaButti K."/>
            <person name="Lindquist E.A."/>
            <person name="Lipzen A."/>
            <person name="Lundell T."/>
            <person name="Morin E."/>
            <person name="Murat C."/>
            <person name="Riley R."/>
            <person name="Ohm R."/>
            <person name="Sun H."/>
            <person name="Tunlid A."/>
            <person name="Henrissat B."/>
            <person name="Grigoriev I.V."/>
            <person name="Hibbett D.S."/>
            <person name="Martin F."/>
        </authorList>
    </citation>
    <scope>NUCLEOTIDE SEQUENCE [LARGE SCALE GENOMIC DNA]</scope>
    <source>
        <strain evidence="2 3">SS14</strain>
    </source>
</reference>
<feature type="domain" description="DEAD-box helicase OB fold" evidence="1">
    <location>
        <begin position="77"/>
        <end position="130"/>
    </location>
</feature>